<dbReference type="RefSeq" id="WP_099391592.1">
    <property type="nucleotide sequence ID" value="NZ_PDYF01000008.1"/>
</dbReference>
<evidence type="ECO:0000313" key="2">
    <source>
        <dbReference type="EMBL" id="PHU35886.1"/>
    </source>
</evidence>
<dbReference type="Gene3D" id="1.10.1760.20">
    <property type="match status" value="1"/>
</dbReference>
<reference evidence="2 3" key="2">
    <citation type="submission" date="2017-10" db="EMBL/GenBank/DDBJ databases">
        <authorList>
            <person name="Banno H."/>
            <person name="Chua N.-H."/>
        </authorList>
    </citation>
    <scope>NUCLEOTIDE SEQUENCE [LARGE SCALE GENOMIC DNA]</scope>
    <source>
        <strain evidence="2 3">JK626</strain>
    </source>
</reference>
<sequence length="163" mass="17324">MKTKDIAILGLLIALAFVLSYVECLLPINIGIPGAKIGLANIVTMVAIYKIGYRRAFALSLIRVLLVALTFSNMAMAMYSAAGAVLSFIAMLIGKSTKKLSITGVSVLGGVFHNIGQIMVAMVLMETRELVFYLPILIVIGTVSGVIIGILSGMICSRIKVAF</sequence>
<name>A0A2G3DXY7_9FIRM</name>
<keyword evidence="1" id="KW-0812">Transmembrane</keyword>
<organism evidence="2 3">
    <name type="scientific">Pseudobutyrivibrio ruminis</name>
    <dbReference type="NCBI Taxonomy" id="46206"/>
    <lineage>
        <taxon>Bacteria</taxon>
        <taxon>Bacillati</taxon>
        <taxon>Bacillota</taxon>
        <taxon>Clostridia</taxon>
        <taxon>Lachnospirales</taxon>
        <taxon>Lachnospiraceae</taxon>
        <taxon>Pseudobutyrivibrio</taxon>
    </lineage>
</organism>
<dbReference type="InterPro" id="IPR014535">
    <property type="entry name" value="Hpre_diP_synt_I"/>
</dbReference>
<proteinExistence type="predicted"/>
<dbReference type="EMBL" id="PDYF01000008">
    <property type="protein sequence ID" value="PHU35886.1"/>
    <property type="molecule type" value="Genomic_DNA"/>
</dbReference>
<dbReference type="Proteomes" id="UP000225889">
    <property type="component" value="Unassembled WGS sequence"/>
</dbReference>
<gene>
    <name evidence="2" type="ORF">CSX01_04560</name>
</gene>
<feature type="transmembrane region" description="Helical" evidence="1">
    <location>
        <begin position="130"/>
        <end position="151"/>
    </location>
</feature>
<reference evidence="2 3" key="1">
    <citation type="submission" date="2017-10" db="EMBL/GenBank/DDBJ databases">
        <title>Resolving the taxonomy of Roseburia spp., Eubacterium rectale and Agathobacter spp. through phylogenomic analysis.</title>
        <authorList>
            <person name="Sheridan P.O."/>
            <person name="Walker A.W."/>
            <person name="Duncan S.H."/>
            <person name="Scott K.P."/>
            <person name="Toole P.W.O."/>
            <person name="Luis P."/>
            <person name="Flint H.J."/>
        </authorList>
    </citation>
    <scope>NUCLEOTIDE SEQUENCE [LARGE SCALE GENOMIC DNA]</scope>
    <source>
        <strain evidence="2 3">JK626</strain>
    </source>
</reference>
<protein>
    <submittedName>
        <fullName evidence="2">Heptaprenyl diphosphate synthase</fullName>
    </submittedName>
</protein>
<comment type="caution">
    <text evidence="2">The sequence shown here is derived from an EMBL/GenBank/DDBJ whole genome shotgun (WGS) entry which is preliminary data.</text>
</comment>
<feature type="transmembrane region" description="Helical" evidence="1">
    <location>
        <begin position="30"/>
        <end position="49"/>
    </location>
</feature>
<dbReference type="Pfam" id="PF07456">
    <property type="entry name" value="Hpre_diP_synt_I"/>
    <property type="match status" value="1"/>
</dbReference>
<keyword evidence="1" id="KW-0472">Membrane</keyword>
<feature type="transmembrane region" description="Helical" evidence="1">
    <location>
        <begin position="105"/>
        <end position="124"/>
    </location>
</feature>
<dbReference type="InterPro" id="IPR010898">
    <property type="entry name" value="Hpre_diP_synth_I"/>
</dbReference>
<dbReference type="AlphaFoldDB" id="A0A2G3DXY7"/>
<keyword evidence="1" id="KW-1133">Transmembrane helix</keyword>
<dbReference type="PIRSF" id="PIRSF027391">
    <property type="entry name" value="Hpre_diP_synt_I"/>
    <property type="match status" value="1"/>
</dbReference>
<evidence type="ECO:0000313" key="3">
    <source>
        <dbReference type="Proteomes" id="UP000225889"/>
    </source>
</evidence>
<evidence type="ECO:0000256" key="1">
    <source>
        <dbReference type="SAM" id="Phobius"/>
    </source>
</evidence>
<accession>A0A2G3DXY7</accession>